<dbReference type="Gene3D" id="3.20.20.80">
    <property type="entry name" value="Glycosidases"/>
    <property type="match status" value="1"/>
</dbReference>
<comment type="cofactor">
    <cofactor evidence="1">
        <name>Mn(2+)</name>
        <dbReference type="ChEBI" id="CHEBI:29035"/>
    </cofactor>
</comment>
<dbReference type="PROSITE" id="PS51746">
    <property type="entry name" value="PPM_2"/>
    <property type="match status" value="1"/>
</dbReference>
<dbReference type="Gene3D" id="2.60.40.1180">
    <property type="entry name" value="Golgi alpha-mannosidase II"/>
    <property type="match status" value="1"/>
</dbReference>
<dbReference type="Gene3D" id="3.90.400.10">
    <property type="entry name" value="Oligo-1,6-glucosidase, Domain 2"/>
    <property type="match status" value="1"/>
</dbReference>
<dbReference type="AlphaFoldDB" id="A0A6A4S7D3"/>
<evidence type="ECO:0000256" key="2">
    <source>
        <dbReference type="ARBA" id="ARBA00001946"/>
    </source>
</evidence>
<evidence type="ECO:0000256" key="10">
    <source>
        <dbReference type="ARBA" id="ARBA00022490"/>
    </source>
</evidence>
<dbReference type="EC" id="3.1.3.16" evidence="7"/>
<evidence type="ECO:0000256" key="8">
    <source>
        <dbReference type="ARBA" id="ARBA00022448"/>
    </source>
</evidence>
<evidence type="ECO:0000256" key="30">
    <source>
        <dbReference type="ARBA" id="ARBA00080119"/>
    </source>
</evidence>
<evidence type="ECO:0000313" key="34">
    <source>
        <dbReference type="EMBL" id="KAF0027112.1"/>
    </source>
</evidence>
<dbReference type="InterPro" id="IPR012911">
    <property type="entry name" value="PP2C_C"/>
</dbReference>
<evidence type="ECO:0000256" key="4">
    <source>
        <dbReference type="ARBA" id="ARBA00004635"/>
    </source>
</evidence>
<protein>
    <recommendedName>
        <fullName evidence="28">Amino acid transporter heavy chain SLC3A1</fullName>
        <ecNumber evidence="7">3.1.3.16</ecNumber>
    </recommendedName>
    <alternativeName>
        <fullName evidence="31">Neutral and basic amino acid transport protein</fullName>
    </alternativeName>
    <alternativeName>
        <fullName evidence="30">Solute carrier family 3 member 1</fullName>
    </alternativeName>
    <alternativeName>
        <fullName evidence="29">b(0,+)-type amino acid transporter-related heavy chain</fullName>
    </alternativeName>
</protein>
<dbReference type="InterPro" id="IPR013780">
    <property type="entry name" value="Glyco_hydro_b"/>
</dbReference>
<dbReference type="GO" id="GO:0006865">
    <property type="term" value="P:amino acid transport"/>
    <property type="evidence" value="ECO:0007669"/>
    <property type="project" value="UniProtKB-KW"/>
</dbReference>
<keyword evidence="19" id="KW-0029">Amino-acid transport</keyword>
<keyword evidence="20" id="KW-1133">Transmembrane helix</keyword>
<dbReference type="InterPro" id="IPR001932">
    <property type="entry name" value="PPM-type_phosphatase-like_dom"/>
</dbReference>
<evidence type="ECO:0000256" key="21">
    <source>
        <dbReference type="ARBA" id="ARBA00023136"/>
    </source>
</evidence>
<keyword evidence="8" id="KW-0813">Transport</keyword>
<evidence type="ECO:0000256" key="32">
    <source>
        <dbReference type="RuleBase" id="RU003465"/>
    </source>
</evidence>
<dbReference type="Proteomes" id="UP000438429">
    <property type="component" value="Unassembled WGS sequence"/>
</dbReference>
<comment type="subcellular location">
    <subcellularLocation>
        <location evidence="5">Apical cell membrane</location>
        <topology evidence="5">Single-pass type II membrane protein</topology>
    </subcellularLocation>
    <subcellularLocation>
        <location evidence="3">Cytoplasm</location>
        <location evidence="3">Cytosol</location>
    </subcellularLocation>
    <subcellularLocation>
        <location evidence="4">Membrane</location>
        <topology evidence="4">Lipid-anchor</topology>
    </subcellularLocation>
</comment>
<dbReference type="SMART" id="SM00642">
    <property type="entry name" value="Aamy"/>
    <property type="match status" value="1"/>
</dbReference>
<evidence type="ECO:0000256" key="15">
    <source>
        <dbReference type="ARBA" id="ARBA00022801"/>
    </source>
</evidence>
<evidence type="ECO:0000256" key="14">
    <source>
        <dbReference type="ARBA" id="ARBA00022723"/>
    </source>
</evidence>
<evidence type="ECO:0000256" key="7">
    <source>
        <dbReference type="ARBA" id="ARBA00013081"/>
    </source>
</evidence>
<keyword evidence="18" id="KW-0735">Signal-anchor</keyword>
<dbReference type="InterPro" id="IPR036580">
    <property type="entry name" value="PP2C_C_sf"/>
</dbReference>
<dbReference type="FunFam" id="3.90.400.10:FF:000001">
    <property type="entry name" value="Maltase A3, isoform A"/>
    <property type="match status" value="1"/>
</dbReference>
<keyword evidence="23" id="KW-0325">Glycoprotein</keyword>
<evidence type="ECO:0000256" key="17">
    <source>
        <dbReference type="ARBA" id="ARBA00022912"/>
    </source>
</evidence>
<keyword evidence="22" id="KW-1015">Disulfide bond</keyword>
<evidence type="ECO:0000259" key="33">
    <source>
        <dbReference type="PROSITE" id="PS51746"/>
    </source>
</evidence>
<dbReference type="Pfam" id="PF07830">
    <property type="entry name" value="PP2C_C"/>
    <property type="match status" value="1"/>
</dbReference>
<name>A0A6A4S7D3_SCOMX</name>
<dbReference type="CDD" id="cd00143">
    <property type="entry name" value="PP2Cc"/>
    <property type="match status" value="1"/>
</dbReference>
<dbReference type="SMART" id="SM00332">
    <property type="entry name" value="PP2Cc"/>
    <property type="match status" value="1"/>
</dbReference>
<feature type="domain" description="PPM-type phosphatase" evidence="33">
    <location>
        <begin position="71"/>
        <end position="357"/>
    </location>
</feature>
<dbReference type="PROSITE" id="PS01032">
    <property type="entry name" value="PPM_1"/>
    <property type="match status" value="1"/>
</dbReference>
<dbReference type="Gene3D" id="1.10.10.430">
    <property type="entry name" value="Phosphatase 2C, C-terminal domain suprefamily"/>
    <property type="match status" value="1"/>
</dbReference>
<dbReference type="InterPro" id="IPR017853">
    <property type="entry name" value="GH"/>
</dbReference>
<dbReference type="SUPFAM" id="SSF81601">
    <property type="entry name" value="Protein serine/threonine phosphatase 2C, C-terminal domain"/>
    <property type="match status" value="1"/>
</dbReference>
<evidence type="ECO:0000256" key="22">
    <source>
        <dbReference type="ARBA" id="ARBA00023157"/>
    </source>
</evidence>
<keyword evidence="10" id="KW-0963">Cytoplasm</keyword>
<keyword evidence="9" id="KW-1003">Cell membrane</keyword>
<keyword evidence="17 32" id="KW-0904">Protein phosphatase</keyword>
<dbReference type="EMBL" id="VEVO01000018">
    <property type="protein sequence ID" value="KAF0027112.1"/>
    <property type="molecule type" value="Genomic_DNA"/>
</dbReference>
<dbReference type="GO" id="GO:0005975">
    <property type="term" value="P:carbohydrate metabolic process"/>
    <property type="evidence" value="ECO:0007669"/>
    <property type="project" value="InterPro"/>
</dbReference>
<sequence>MSGINGGGTPYGTSALSPFCLEGLDQKETQEALSLKAILIKGNSGGIAMGAFLDKPKTVKHNSHGEGNGLHYGLSSMQGWRVEMEDAHSAVLGLPAPGMTDWSFFAVYDGHAGSRVANYCSKHLLEHIIRDSLVARGTQGFQAGSDSSTSDPSAPVPPRVEAVKAGIRTGFLRIDEHMRSFSEFRNGVDHSGSTAVGILLSPEHFFFINCGDSRAVLYRNSQVCFSTLDHKPCNPHERERIQNAGGSVIIQRVNGSLAVSRALGDYDYKCVDGKGPTEQLVSPEPEVFEVIRAPEEDQFVILACDGIWDVMSNEELCDYVKSRLEVSDDLERVCNEVVDTCMHKGSRDNMSVVLVSLPNAPKVSEEAVRKDAELNKYLELKVEEMLCRRGELFPDMVTVMRNLSTDSGMPPLPPAGGLASKRSVIEAVYSRLNPYREEDAMSLKKQKASMELVRNIRNPDFLDVEGVGSVVRAINSPSEEKQDSSSLKLDSDVAEEYTQLKPYAGMPKEVLLLYSSQARYRIPREIMFWLTVACTLALVALTITVIALSPRCLSWWQVSPVYQIYPRSFRDSDGDGVGDIKGIQEQLDHFEYLNIKSVWISPFYRSPMKDFGYDVEDFLAIDPLFGTMKDFEELLAEMHNKGLKLIMDFIPNHTSDQHRWFNLSRMRDPHYEDYYVWTDCNETGPRPNNWVTVFGNSSWTYDEVRGQCYLHQFLKEQPDLNLRNPQVRQEMIDIIHFWLGKGVDGFRMDSVKFILEAAHLRDEPQVDPNKSPESVTSEWDLHHDYTTSQLGLHDLLRDWRAEMDIYSREPGKYRFMVTQSYDYHEVDKTMMYYGTSLVKESDFPFNFYLMDLPQNTSGLWVQHLVHLWMANMPKGQWPNWLVGSHDKPRIASIAGQNYIRVINMLLLTLPGTPTTYYGEEIGMENINVTDSQIQDPAGKFNASASRDPQRSPMQWSGNMNGDFNNKTNVTWLPVHPDYKSVNVEVQKKDEGSVLAQYRFLNTLRQSELPLHRGWFCYIHADANVFSYLRELDGLDQAFLMVLNFGKESAITDLSSFPELPDQLKVLMSTNHVNNGKVLQKSHILTEAGEGLVIQYSTHTRFNPNHTKQCYVSEKACYVGAMDILYKC</sequence>
<organism evidence="34 35">
    <name type="scientific">Scophthalmus maximus</name>
    <name type="common">Turbot</name>
    <name type="synonym">Psetta maxima</name>
    <dbReference type="NCBI Taxonomy" id="52904"/>
    <lineage>
        <taxon>Eukaryota</taxon>
        <taxon>Metazoa</taxon>
        <taxon>Chordata</taxon>
        <taxon>Craniata</taxon>
        <taxon>Vertebrata</taxon>
        <taxon>Euteleostomi</taxon>
        <taxon>Actinopterygii</taxon>
        <taxon>Neopterygii</taxon>
        <taxon>Teleostei</taxon>
        <taxon>Neoteleostei</taxon>
        <taxon>Acanthomorphata</taxon>
        <taxon>Carangaria</taxon>
        <taxon>Pleuronectiformes</taxon>
        <taxon>Pleuronectoidei</taxon>
        <taxon>Scophthalmidae</taxon>
        <taxon>Scophthalmus</taxon>
    </lineage>
</organism>
<keyword evidence="11" id="KW-0597">Phosphoprotein</keyword>
<comment type="cofactor">
    <cofactor evidence="2">
        <name>Mg(2+)</name>
        <dbReference type="ChEBI" id="CHEBI:18420"/>
    </cofactor>
</comment>
<evidence type="ECO:0000256" key="6">
    <source>
        <dbReference type="ARBA" id="ARBA00006702"/>
    </source>
</evidence>
<dbReference type="InterPro" id="IPR036457">
    <property type="entry name" value="PPM-type-like_dom_sf"/>
</dbReference>
<dbReference type="Pfam" id="PF00128">
    <property type="entry name" value="Alpha-amylase"/>
    <property type="match status" value="1"/>
</dbReference>
<reference evidence="34 35" key="1">
    <citation type="submission" date="2019-06" db="EMBL/GenBank/DDBJ databases">
        <title>Draft genomes of female and male turbot (Scophthalmus maximus).</title>
        <authorList>
            <person name="Xu H."/>
            <person name="Xu X.-W."/>
            <person name="Shao C."/>
            <person name="Chen S."/>
        </authorList>
    </citation>
    <scope>NUCLEOTIDE SEQUENCE [LARGE SCALE GENOMIC DNA]</scope>
    <source>
        <strain evidence="34">Ysfricsl-2016a</strain>
        <tissue evidence="34">Blood</tissue>
    </source>
</reference>
<dbReference type="GO" id="GO:0016324">
    <property type="term" value="C:apical plasma membrane"/>
    <property type="evidence" value="ECO:0007669"/>
    <property type="project" value="UniProtKB-SubCell"/>
</dbReference>
<dbReference type="GO" id="GO:0004722">
    <property type="term" value="F:protein serine/threonine phosphatase activity"/>
    <property type="evidence" value="ECO:0007669"/>
    <property type="project" value="UniProtKB-EC"/>
</dbReference>
<evidence type="ECO:0000256" key="9">
    <source>
        <dbReference type="ARBA" id="ARBA00022475"/>
    </source>
</evidence>
<dbReference type="GO" id="GO:0000287">
    <property type="term" value="F:magnesium ion binding"/>
    <property type="evidence" value="ECO:0007669"/>
    <property type="project" value="InterPro"/>
</dbReference>
<evidence type="ECO:0000256" key="28">
    <source>
        <dbReference type="ARBA" id="ARBA00068638"/>
    </source>
</evidence>
<evidence type="ECO:0000256" key="12">
    <source>
        <dbReference type="ARBA" id="ARBA00022692"/>
    </source>
</evidence>
<evidence type="ECO:0000256" key="5">
    <source>
        <dbReference type="ARBA" id="ARBA00004655"/>
    </source>
</evidence>
<dbReference type="GO" id="GO:0030145">
    <property type="term" value="F:manganese ion binding"/>
    <property type="evidence" value="ECO:0007669"/>
    <property type="project" value="InterPro"/>
</dbReference>
<dbReference type="PANTHER" id="PTHR10357:SF179">
    <property type="entry name" value="NEUTRAL AND BASIC AMINO ACID TRANSPORT PROTEIN RBAT"/>
    <property type="match status" value="1"/>
</dbReference>
<keyword evidence="25" id="KW-0449">Lipoprotein</keyword>
<comment type="catalytic activity">
    <reaction evidence="26">
        <text>O-phospho-L-threonyl-[protein] + H2O = L-threonyl-[protein] + phosphate</text>
        <dbReference type="Rhea" id="RHEA:47004"/>
        <dbReference type="Rhea" id="RHEA-COMP:11060"/>
        <dbReference type="Rhea" id="RHEA-COMP:11605"/>
        <dbReference type="ChEBI" id="CHEBI:15377"/>
        <dbReference type="ChEBI" id="CHEBI:30013"/>
        <dbReference type="ChEBI" id="CHEBI:43474"/>
        <dbReference type="ChEBI" id="CHEBI:61977"/>
        <dbReference type="EC" id="3.1.3.16"/>
    </reaction>
</comment>
<dbReference type="FunFam" id="3.60.40.10:FF:000001">
    <property type="entry name" value="protein phosphatase 1B isoform X1"/>
    <property type="match status" value="1"/>
</dbReference>
<keyword evidence="16" id="KW-0460">Magnesium</keyword>
<evidence type="ECO:0000256" key="19">
    <source>
        <dbReference type="ARBA" id="ARBA00022970"/>
    </source>
</evidence>
<comment type="similarity">
    <text evidence="6 32">Belongs to the PP2C family.</text>
</comment>
<evidence type="ECO:0000256" key="26">
    <source>
        <dbReference type="ARBA" id="ARBA00048336"/>
    </source>
</evidence>
<gene>
    <name evidence="34" type="ORF">F2P81_019853</name>
</gene>
<accession>A0A6A4S7D3</accession>
<evidence type="ECO:0000313" key="35">
    <source>
        <dbReference type="Proteomes" id="UP000438429"/>
    </source>
</evidence>
<dbReference type="Gene3D" id="3.60.40.10">
    <property type="entry name" value="PPM-type phosphatase domain"/>
    <property type="match status" value="1"/>
</dbReference>
<keyword evidence="21" id="KW-0472">Membrane</keyword>
<proteinExistence type="inferred from homology"/>
<keyword evidence="14" id="KW-0479">Metal-binding</keyword>
<keyword evidence="24" id="KW-0464">Manganese</keyword>
<dbReference type="PANTHER" id="PTHR10357">
    <property type="entry name" value="ALPHA-AMYLASE FAMILY MEMBER"/>
    <property type="match status" value="1"/>
</dbReference>
<evidence type="ECO:0000256" key="3">
    <source>
        <dbReference type="ARBA" id="ARBA00004514"/>
    </source>
</evidence>
<evidence type="ECO:0000256" key="1">
    <source>
        <dbReference type="ARBA" id="ARBA00001936"/>
    </source>
</evidence>
<dbReference type="InterPro" id="IPR006047">
    <property type="entry name" value="GH13_cat_dom"/>
</dbReference>
<dbReference type="SUPFAM" id="SSF51445">
    <property type="entry name" value="(Trans)glycosidases"/>
    <property type="match status" value="1"/>
</dbReference>
<dbReference type="FunFam" id="2.60.40.1180:FF:000026">
    <property type="entry name" value="Solute carrier family 3 (amino acid transporter heavy chain), member 1"/>
    <property type="match status" value="1"/>
</dbReference>
<dbReference type="CDD" id="cd11359">
    <property type="entry name" value="AmyAc_SLC3A1"/>
    <property type="match status" value="1"/>
</dbReference>
<keyword evidence="15 32" id="KW-0378">Hydrolase</keyword>
<evidence type="ECO:0000256" key="20">
    <source>
        <dbReference type="ARBA" id="ARBA00022989"/>
    </source>
</evidence>
<evidence type="ECO:0000256" key="24">
    <source>
        <dbReference type="ARBA" id="ARBA00023211"/>
    </source>
</evidence>
<evidence type="ECO:0000256" key="16">
    <source>
        <dbReference type="ARBA" id="ARBA00022842"/>
    </source>
</evidence>
<keyword evidence="12" id="KW-0812">Transmembrane</keyword>
<dbReference type="InterPro" id="IPR000222">
    <property type="entry name" value="PP2C_BS"/>
</dbReference>
<evidence type="ECO:0000256" key="31">
    <source>
        <dbReference type="ARBA" id="ARBA00083001"/>
    </source>
</evidence>
<keyword evidence="13" id="KW-0519">Myristate</keyword>
<dbReference type="InterPro" id="IPR045857">
    <property type="entry name" value="O16G_dom_2"/>
</dbReference>
<evidence type="ECO:0000256" key="29">
    <source>
        <dbReference type="ARBA" id="ARBA00076162"/>
    </source>
</evidence>
<comment type="caution">
    <text evidence="34">The sequence shown here is derived from an EMBL/GenBank/DDBJ whole genome shotgun (WGS) entry which is preliminary data.</text>
</comment>
<dbReference type="SUPFAM" id="SSF81606">
    <property type="entry name" value="PP2C-like"/>
    <property type="match status" value="1"/>
</dbReference>
<evidence type="ECO:0000256" key="27">
    <source>
        <dbReference type="ARBA" id="ARBA00062813"/>
    </source>
</evidence>
<evidence type="ECO:0000256" key="11">
    <source>
        <dbReference type="ARBA" id="ARBA00022553"/>
    </source>
</evidence>
<dbReference type="GO" id="GO:0005829">
    <property type="term" value="C:cytosol"/>
    <property type="evidence" value="ECO:0007669"/>
    <property type="project" value="UniProtKB-SubCell"/>
</dbReference>
<comment type="subunit">
    <text evidence="27">Disulfide-linked heterodimer composed of the catalytic light subunit SLC7A9 and the heavy subunit SLC3A1. The heterodimer is the minimal functional unit. Assembles in non-covalently linked heterotetramers (dimers of heterodimers) and higher order oligomers; the oligomerization is mediated by SLC3A1 likely to prevent degradation in the endoplasmic reticulum and facilitate heteromer trafficking to the plasma membrane. Disulfide-linked heterodimer composed of the catalytic light subunit SLC7A13 and the heavy subunit SLC3A1.</text>
</comment>
<dbReference type="Pfam" id="PF00481">
    <property type="entry name" value="PP2C"/>
    <property type="match status" value="1"/>
</dbReference>
<evidence type="ECO:0000256" key="18">
    <source>
        <dbReference type="ARBA" id="ARBA00022968"/>
    </source>
</evidence>
<evidence type="ECO:0000256" key="13">
    <source>
        <dbReference type="ARBA" id="ARBA00022707"/>
    </source>
</evidence>
<evidence type="ECO:0000256" key="25">
    <source>
        <dbReference type="ARBA" id="ARBA00023288"/>
    </source>
</evidence>
<evidence type="ECO:0000256" key="23">
    <source>
        <dbReference type="ARBA" id="ARBA00023180"/>
    </source>
</evidence>